<dbReference type="HOGENOM" id="CLU_1305187_0_0_1"/>
<accession>A0A0C3GLY0</accession>
<proteinExistence type="predicted"/>
<gene>
    <name evidence="2" type="ORF">OIDMADRAFT_36506</name>
</gene>
<dbReference type="EMBL" id="KN832918">
    <property type="protein sequence ID" value="KIM92564.1"/>
    <property type="molecule type" value="Genomic_DNA"/>
</dbReference>
<sequence>MSLSKPTSQTSVDISSSLTPPFFYRKPHPRAAASPVGSIADESSVWRSILDTHGREILECASRQFLDRATALRLETINTGDLNSLLAKAGRLRHNVIYIAEGNDVAGQTHNGVRRTQSCHNAHSISKAPDAGRHQGSGFTAPEPSPAEASHGPKRHRENEEGPRSFKSLRRTTSRPTRPGATTLDKRNGNNMRQRRECMRTRDQTHVRHGK</sequence>
<dbReference type="Proteomes" id="UP000054321">
    <property type="component" value="Unassembled WGS sequence"/>
</dbReference>
<keyword evidence="3" id="KW-1185">Reference proteome</keyword>
<feature type="region of interest" description="Disordered" evidence="1">
    <location>
        <begin position="116"/>
        <end position="211"/>
    </location>
</feature>
<feature type="compositionally biased region" description="Low complexity" evidence="1">
    <location>
        <begin position="174"/>
        <end position="183"/>
    </location>
</feature>
<evidence type="ECO:0000313" key="2">
    <source>
        <dbReference type="EMBL" id="KIM92564.1"/>
    </source>
</evidence>
<feature type="compositionally biased region" description="Basic and acidic residues" evidence="1">
    <location>
        <begin position="184"/>
        <end position="211"/>
    </location>
</feature>
<dbReference type="OrthoDB" id="37886at2759"/>
<protein>
    <submittedName>
        <fullName evidence="2">Uncharacterized protein</fullName>
    </submittedName>
</protein>
<organism evidence="2 3">
    <name type="scientific">Oidiodendron maius (strain Zn)</name>
    <dbReference type="NCBI Taxonomy" id="913774"/>
    <lineage>
        <taxon>Eukaryota</taxon>
        <taxon>Fungi</taxon>
        <taxon>Dikarya</taxon>
        <taxon>Ascomycota</taxon>
        <taxon>Pezizomycotina</taxon>
        <taxon>Leotiomycetes</taxon>
        <taxon>Leotiomycetes incertae sedis</taxon>
        <taxon>Myxotrichaceae</taxon>
        <taxon>Oidiodendron</taxon>
    </lineage>
</organism>
<dbReference type="InParanoid" id="A0A0C3GLY0"/>
<evidence type="ECO:0000313" key="3">
    <source>
        <dbReference type="Proteomes" id="UP000054321"/>
    </source>
</evidence>
<evidence type="ECO:0000256" key="1">
    <source>
        <dbReference type="SAM" id="MobiDB-lite"/>
    </source>
</evidence>
<dbReference type="AlphaFoldDB" id="A0A0C3GLY0"/>
<reference evidence="3" key="2">
    <citation type="submission" date="2015-01" db="EMBL/GenBank/DDBJ databases">
        <title>Evolutionary Origins and Diversification of the Mycorrhizal Mutualists.</title>
        <authorList>
            <consortium name="DOE Joint Genome Institute"/>
            <consortium name="Mycorrhizal Genomics Consortium"/>
            <person name="Kohler A."/>
            <person name="Kuo A."/>
            <person name="Nagy L.G."/>
            <person name="Floudas D."/>
            <person name="Copeland A."/>
            <person name="Barry K.W."/>
            <person name="Cichocki N."/>
            <person name="Veneault-Fourrey C."/>
            <person name="LaButti K."/>
            <person name="Lindquist E.A."/>
            <person name="Lipzen A."/>
            <person name="Lundell T."/>
            <person name="Morin E."/>
            <person name="Murat C."/>
            <person name="Riley R."/>
            <person name="Ohm R."/>
            <person name="Sun H."/>
            <person name="Tunlid A."/>
            <person name="Henrissat B."/>
            <person name="Grigoriev I.V."/>
            <person name="Hibbett D.S."/>
            <person name="Martin F."/>
        </authorList>
    </citation>
    <scope>NUCLEOTIDE SEQUENCE [LARGE SCALE GENOMIC DNA]</scope>
    <source>
        <strain evidence="3">Zn</strain>
    </source>
</reference>
<name>A0A0C3GLY0_OIDMZ</name>
<reference evidence="2 3" key="1">
    <citation type="submission" date="2014-04" db="EMBL/GenBank/DDBJ databases">
        <authorList>
            <consortium name="DOE Joint Genome Institute"/>
            <person name="Kuo A."/>
            <person name="Martino E."/>
            <person name="Perotto S."/>
            <person name="Kohler A."/>
            <person name="Nagy L.G."/>
            <person name="Floudas D."/>
            <person name="Copeland A."/>
            <person name="Barry K.W."/>
            <person name="Cichocki N."/>
            <person name="Veneault-Fourrey C."/>
            <person name="LaButti K."/>
            <person name="Lindquist E.A."/>
            <person name="Lipzen A."/>
            <person name="Lundell T."/>
            <person name="Morin E."/>
            <person name="Murat C."/>
            <person name="Sun H."/>
            <person name="Tunlid A."/>
            <person name="Henrissat B."/>
            <person name="Grigoriev I.V."/>
            <person name="Hibbett D.S."/>
            <person name="Martin F."/>
            <person name="Nordberg H.P."/>
            <person name="Cantor M.N."/>
            <person name="Hua S.X."/>
        </authorList>
    </citation>
    <scope>NUCLEOTIDE SEQUENCE [LARGE SCALE GENOMIC DNA]</scope>
    <source>
        <strain evidence="2 3">Zn</strain>
    </source>
</reference>